<sequence>MGGHQQMGSGNAQGSSMGGTQESMGGTQNMWSGMDVEASGGANQGHANFGVLRAQSDIGDSNIHIQFVTTQTKMGDVSVSVGEITTSATSHSSGRAQ</sequence>
<evidence type="ECO:0000313" key="3">
    <source>
        <dbReference type="Proteomes" id="UP001179952"/>
    </source>
</evidence>
<dbReference type="Proteomes" id="UP001179952">
    <property type="component" value="Unassembled WGS sequence"/>
</dbReference>
<name>A0AAV9AQC4_ACOGR</name>
<dbReference type="AlphaFoldDB" id="A0AAV9AQC4"/>
<evidence type="ECO:0000313" key="2">
    <source>
        <dbReference type="EMBL" id="KAK1266594.1"/>
    </source>
</evidence>
<feature type="region of interest" description="Disordered" evidence="1">
    <location>
        <begin position="1"/>
        <end position="42"/>
    </location>
</feature>
<organism evidence="2 3">
    <name type="scientific">Acorus gramineus</name>
    <name type="common">Dwarf sweet flag</name>
    <dbReference type="NCBI Taxonomy" id="55184"/>
    <lineage>
        <taxon>Eukaryota</taxon>
        <taxon>Viridiplantae</taxon>
        <taxon>Streptophyta</taxon>
        <taxon>Embryophyta</taxon>
        <taxon>Tracheophyta</taxon>
        <taxon>Spermatophyta</taxon>
        <taxon>Magnoliopsida</taxon>
        <taxon>Liliopsida</taxon>
        <taxon>Acoraceae</taxon>
        <taxon>Acorus</taxon>
    </lineage>
</organism>
<accession>A0AAV9AQC4</accession>
<gene>
    <name evidence="2" type="ORF">QJS04_geneDACA002545</name>
</gene>
<reference evidence="2" key="2">
    <citation type="submission" date="2023-06" db="EMBL/GenBank/DDBJ databases">
        <authorList>
            <person name="Ma L."/>
            <person name="Liu K.-W."/>
            <person name="Li Z."/>
            <person name="Hsiao Y.-Y."/>
            <person name="Qi Y."/>
            <person name="Fu T."/>
            <person name="Tang G."/>
            <person name="Zhang D."/>
            <person name="Sun W.-H."/>
            <person name="Liu D.-K."/>
            <person name="Li Y."/>
            <person name="Chen G.-Z."/>
            <person name="Liu X.-D."/>
            <person name="Liao X.-Y."/>
            <person name="Jiang Y.-T."/>
            <person name="Yu X."/>
            <person name="Hao Y."/>
            <person name="Huang J."/>
            <person name="Zhao X.-W."/>
            <person name="Ke S."/>
            <person name="Chen Y.-Y."/>
            <person name="Wu W.-L."/>
            <person name="Hsu J.-L."/>
            <person name="Lin Y.-F."/>
            <person name="Huang M.-D."/>
            <person name="Li C.-Y."/>
            <person name="Huang L."/>
            <person name="Wang Z.-W."/>
            <person name="Zhao X."/>
            <person name="Zhong W.-Y."/>
            <person name="Peng D.-H."/>
            <person name="Ahmad S."/>
            <person name="Lan S."/>
            <person name="Zhang J.-S."/>
            <person name="Tsai W.-C."/>
            <person name="Van De Peer Y."/>
            <person name="Liu Z.-J."/>
        </authorList>
    </citation>
    <scope>NUCLEOTIDE SEQUENCE</scope>
    <source>
        <strain evidence="2">SCP</strain>
        <tissue evidence="2">Leaves</tissue>
    </source>
</reference>
<feature type="compositionally biased region" description="Polar residues" evidence="1">
    <location>
        <begin position="1"/>
        <end position="31"/>
    </location>
</feature>
<reference evidence="2" key="1">
    <citation type="journal article" date="2023" name="Nat. Commun.">
        <title>Diploid and tetraploid genomes of Acorus and the evolution of monocots.</title>
        <authorList>
            <person name="Ma L."/>
            <person name="Liu K.W."/>
            <person name="Li Z."/>
            <person name="Hsiao Y.Y."/>
            <person name="Qi Y."/>
            <person name="Fu T."/>
            <person name="Tang G.D."/>
            <person name="Zhang D."/>
            <person name="Sun W.H."/>
            <person name="Liu D.K."/>
            <person name="Li Y."/>
            <person name="Chen G.Z."/>
            <person name="Liu X.D."/>
            <person name="Liao X.Y."/>
            <person name="Jiang Y.T."/>
            <person name="Yu X."/>
            <person name="Hao Y."/>
            <person name="Huang J."/>
            <person name="Zhao X.W."/>
            <person name="Ke S."/>
            <person name="Chen Y.Y."/>
            <person name="Wu W.L."/>
            <person name="Hsu J.L."/>
            <person name="Lin Y.F."/>
            <person name="Huang M.D."/>
            <person name="Li C.Y."/>
            <person name="Huang L."/>
            <person name="Wang Z.W."/>
            <person name="Zhao X."/>
            <person name="Zhong W.Y."/>
            <person name="Peng D.H."/>
            <person name="Ahmad S."/>
            <person name="Lan S."/>
            <person name="Zhang J.S."/>
            <person name="Tsai W.C."/>
            <person name="Van de Peer Y."/>
            <person name="Liu Z.J."/>
        </authorList>
    </citation>
    <scope>NUCLEOTIDE SEQUENCE</scope>
    <source>
        <strain evidence="2">SCP</strain>
    </source>
</reference>
<proteinExistence type="predicted"/>
<evidence type="ECO:0000256" key="1">
    <source>
        <dbReference type="SAM" id="MobiDB-lite"/>
    </source>
</evidence>
<protein>
    <submittedName>
        <fullName evidence="2">Uncharacterized protein</fullName>
    </submittedName>
</protein>
<keyword evidence="3" id="KW-1185">Reference proteome</keyword>
<comment type="caution">
    <text evidence="2">The sequence shown here is derived from an EMBL/GenBank/DDBJ whole genome shotgun (WGS) entry which is preliminary data.</text>
</comment>
<dbReference type="EMBL" id="JAUJYN010000007">
    <property type="protein sequence ID" value="KAK1266594.1"/>
    <property type="molecule type" value="Genomic_DNA"/>
</dbReference>